<evidence type="ECO:0000256" key="4">
    <source>
        <dbReference type="ARBA" id="ARBA00022989"/>
    </source>
</evidence>
<evidence type="ECO:0000256" key="2">
    <source>
        <dbReference type="ARBA" id="ARBA00022692"/>
    </source>
</evidence>
<feature type="domain" description="Notch ligand N-terminal" evidence="5">
    <location>
        <begin position="32"/>
        <end position="143"/>
    </location>
</feature>
<organism evidence="6 7">
    <name type="scientific">Glossina pallidipes</name>
    <name type="common">Tsetse fly</name>
    <dbReference type="NCBI Taxonomy" id="7398"/>
    <lineage>
        <taxon>Eukaryota</taxon>
        <taxon>Metazoa</taxon>
        <taxon>Ecdysozoa</taxon>
        <taxon>Arthropoda</taxon>
        <taxon>Hexapoda</taxon>
        <taxon>Insecta</taxon>
        <taxon>Pterygota</taxon>
        <taxon>Neoptera</taxon>
        <taxon>Endopterygota</taxon>
        <taxon>Diptera</taxon>
        <taxon>Brachycera</taxon>
        <taxon>Muscomorpha</taxon>
        <taxon>Hippoboscoidea</taxon>
        <taxon>Glossinidae</taxon>
        <taxon>Glossina</taxon>
    </lineage>
</organism>
<keyword evidence="3" id="KW-0677">Repeat</keyword>
<dbReference type="GO" id="GO:0007219">
    <property type="term" value="P:Notch signaling pathway"/>
    <property type="evidence" value="ECO:0007669"/>
    <property type="project" value="InterPro"/>
</dbReference>
<evidence type="ECO:0000256" key="3">
    <source>
        <dbReference type="ARBA" id="ARBA00022737"/>
    </source>
</evidence>
<accession>A0A1A9ZZ05</accession>
<evidence type="ECO:0000256" key="1">
    <source>
        <dbReference type="ARBA" id="ARBA00022536"/>
    </source>
</evidence>
<name>A0A1A9ZZ05_GLOPL</name>
<protein>
    <recommendedName>
        <fullName evidence="5">Notch ligand N-terminal domain-containing protein</fullName>
    </recommendedName>
</protein>
<evidence type="ECO:0000313" key="6">
    <source>
        <dbReference type="EnsemblMetazoa" id="GPAI029354-PA"/>
    </source>
</evidence>
<dbReference type="Proteomes" id="UP000092445">
    <property type="component" value="Unassembled WGS sequence"/>
</dbReference>
<dbReference type="VEuPathDB" id="VectorBase:GPAI029354"/>
<dbReference type="InterPro" id="IPR011651">
    <property type="entry name" value="Notch_ligand_N"/>
</dbReference>
<keyword evidence="1" id="KW-0245">EGF-like domain</keyword>
<dbReference type="AlphaFoldDB" id="A0A1A9ZZ05"/>
<proteinExistence type="predicted"/>
<evidence type="ECO:0000313" key="7">
    <source>
        <dbReference type="Proteomes" id="UP000092445"/>
    </source>
</evidence>
<evidence type="ECO:0000259" key="5">
    <source>
        <dbReference type="Pfam" id="PF07657"/>
    </source>
</evidence>
<dbReference type="Gene3D" id="2.60.40.3510">
    <property type="match status" value="1"/>
</dbReference>
<reference evidence="7" key="1">
    <citation type="submission" date="2014-03" db="EMBL/GenBank/DDBJ databases">
        <authorList>
            <person name="Aksoy S."/>
            <person name="Warren W."/>
            <person name="Wilson R.K."/>
        </authorList>
    </citation>
    <scope>NUCLEOTIDE SEQUENCE [LARGE SCALE GENOMIC DNA]</scope>
    <source>
        <strain evidence="7">IAEA</strain>
    </source>
</reference>
<dbReference type="EnsemblMetazoa" id="GPAI029354-RA">
    <property type="protein sequence ID" value="GPAI029354-PA"/>
    <property type="gene ID" value="GPAI029354"/>
</dbReference>
<dbReference type="STRING" id="7398.A0A1A9ZZ05"/>
<keyword evidence="2" id="KW-0812">Transmembrane</keyword>
<keyword evidence="4" id="KW-1133">Transmembrane helix</keyword>
<dbReference type="GO" id="GO:0016020">
    <property type="term" value="C:membrane"/>
    <property type="evidence" value="ECO:0007669"/>
    <property type="project" value="UniProtKB-SubCell"/>
</dbReference>
<keyword evidence="4" id="KW-0472">Membrane</keyword>
<keyword evidence="7" id="KW-1185">Reference proteome</keyword>
<sequence>MALTRTSCVVPSTFRANGGIRGETLDKISAAGYFELELLEISNTNSHLLNGYCCGVPLEIRSTKTTGCPSCSTAFRLCLKEYSAVELGTTSISTGCSFGNSSTGILGGSSFVLSDPGRGAIVLPFTFRWTSNRVFSICDVQVMCDNANGTCQNPKSYVITQTGVWICKEIFYIQL</sequence>
<reference evidence="6" key="2">
    <citation type="submission" date="2020-05" db="UniProtKB">
        <authorList>
            <consortium name="EnsemblMetazoa"/>
        </authorList>
    </citation>
    <scope>IDENTIFICATION</scope>
    <source>
        <strain evidence="6">IAEA</strain>
    </source>
</reference>
<dbReference type="Pfam" id="PF07657">
    <property type="entry name" value="MNNL"/>
    <property type="match status" value="1"/>
</dbReference>